<evidence type="ECO:0000256" key="5">
    <source>
        <dbReference type="ARBA" id="ARBA00022801"/>
    </source>
</evidence>
<name>A0AAV8ZT27_9CUCU</name>
<accession>A0AAV8ZT27</accession>
<organism evidence="8 9">
    <name type="scientific">Rhamnusium bicolor</name>
    <dbReference type="NCBI Taxonomy" id="1586634"/>
    <lineage>
        <taxon>Eukaryota</taxon>
        <taxon>Metazoa</taxon>
        <taxon>Ecdysozoa</taxon>
        <taxon>Arthropoda</taxon>
        <taxon>Hexapoda</taxon>
        <taxon>Insecta</taxon>
        <taxon>Pterygota</taxon>
        <taxon>Neoptera</taxon>
        <taxon>Endopterygota</taxon>
        <taxon>Coleoptera</taxon>
        <taxon>Polyphaga</taxon>
        <taxon>Cucujiformia</taxon>
        <taxon>Chrysomeloidea</taxon>
        <taxon>Cerambycidae</taxon>
        <taxon>Lepturinae</taxon>
        <taxon>Rhagiini</taxon>
        <taxon>Rhamnusium</taxon>
    </lineage>
</organism>
<keyword evidence="7" id="KW-0325">Glycoprotein</keyword>
<dbReference type="SUPFAM" id="SSF53254">
    <property type="entry name" value="Phosphoglycerate mutase-like"/>
    <property type="match status" value="1"/>
</dbReference>
<dbReference type="PANTHER" id="PTHR11567">
    <property type="entry name" value="ACID PHOSPHATASE-RELATED"/>
    <property type="match status" value="1"/>
</dbReference>
<dbReference type="EMBL" id="JANEYF010000454">
    <property type="protein sequence ID" value="KAJ8969810.1"/>
    <property type="molecule type" value="Genomic_DNA"/>
</dbReference>
<evidence type="ECO:0000256" key="1">
    <source>
        <dbReference type="ARBA" id="ARBA00000032"/>
    </source>
</evidence>
<dbReference type="Pfam" id="PF00328">
    <property type="entry name" value="His_Phos_2"/>
    <property type="match status" value="1"/>
</dbReference>
<evidence type="ECO:0000256" key="2">
    <source>
        <dbReference type="ARBA" id="ARBA00005375"/>
    </source>
</evidence>
<evidence type="ECO:0000256" key="6">
    <source>
        <dbReference type="ARBA" id="ARBA00023157"/>
    </source>
</evidence>
<protein>
    <recommendedName>
        <fullName evidence="3">acid phosphatase</fullName>
        <ecNumber evidence="3">3.1.3.2</ecNumber>
    </recommendedName>
</protein>
<dbReference type="InterPro" id="IPR050645">
    <property type="entry name" value="Histidine_acid_phosphatase"/>
</dbReference>
<dbReference type="GO" id="GO:0003993">
    <property type="term" value="F:acid phosphatase activity"/>
    <property type="evidence" value="ECO:0007669"/>
    <property type="project" value="UniProtKB-EC"/>
</dbReference>
<dbReference type="PANTHER" id="PTHR11567:SF211">
    <property type="entry name" value="PROSTATIC ACID PHOSPHATASE"/>
    <property type="match status" value="1"/>
</dbReference>
<evidence type="ECO:0000313" key="8">
    <source>
        <dbReference type="EMBL" id="KAJ8969810.1"/>
    </source>
</evidence>
<keyword evidence="5" id="KW-0378">Hydrolase</keyword>
<keyword evidence="4" id="KW-0732">Signal</keyword>
<reference evidence="8" key="1">
    <citation type="journal article" date="2023" name="Insect Mol. Biol.">
        <title>Genome sequencing provides insights into the evolution of gene families encoding plant cell wall-degrading enzymes in longhorned beetles.</title>
        <authorList>
            <person name="Shin N.R."/>
            <person name="Okamura Y."/>
            <person name="Kirsch R."/>
            <person name="Pauchet Y."/>
        </authorList>
    </citation>
    <scope>NUCLEOTIDE SEQUENCE</scope>
    <source>
        <strain evidence="8">RBIC_L_NR</strain>
    </source>
</reference>
<evidence type="ECO:0000256" key="7">
    <source>
        <dbReference type="ARBA" id="ARBA00023180"/>
    </source>
</evidence>
<dbReference type="InterPro" id="IPR000560">
    <property type="entry name" value="His_Pase_clade-2"/>
</dbReference>
<keyword evidence="6" id="KW-1015">Disulfide bond</keyword>
<comment type="caution">
    <text evidence="8">The sequence shown here is derived from an EMBL/GenBank/DDBJ whole genome shotgun (WGS) entry which is preliminary data.</text>
</comment>
<dbReference type="InterPro" id="IPR029033">
    <property type="entry name" value="His_PPase_superfam"/>
</dbReference>
<evidence type="ECO:0000256" key="4">
    <source>
        <dbReference type="ARBA" id="ARBA00022729"/>
    </source>
</evidence>
<keyword evidence="9" id="KW-1185">Reference proteome</keyword>
<comment type="catalytic activity">
    <reaction evidence="1">
        <text>a phosphate monoester + H2O = an alcohol + phosphate</text>
        <dbReference type="Rhea" id="RHEA:15017"/>
        <dbReference type="ChEBI" id="CHEBI:15377"/>
        <dbReference type="ChEBI" id="CHEBI:30879"/>
        <dbReference type="ChEBI" id="CHEBI:43474"/>
        <dbReference type="ChEBI" id="CHEBI:67140"/>
        <dbReference type="EC" id="3.1.3.2"/>
    </reaction>
</comment>
<evidence type="ECO:0000256" key="3">
    <source>
        <dbReference type="ARBA" id="ARBA00012646"/>
    </source>
</evidence>
<dbReference type="CDD" id="cd07061">
    <property type="entry name" value="HP_HAP_like"/>
    <property type="match status" value="1"/>
</dbReference>
<dbReference type="Proteomes" id="UP001162156">
    <property type="component" value="Unassembled WGS sequence"/>
</dbReference>
<proteinExistence type="inferred from homology"/>
<comment type="similarity">
    <text evidence="2">Belongs to the histidine acid phosphatase family.</text>
</comment>
<dbReference type="AlphaFoldDB" id="A0AAV8ZT27"/>
<gene>
    <name evidence="8" type="ORF">NQ314_001568</name>
</gene>
<evidence type="ECO:0000313" key="9">
    <source>
        <dbReference type="Proteomes" id="UP001162156"/>
    </source>
</evidence>
<dbReference type="Gene3D" id="3.40.50.1240">
    <property type="entry name" value="Phosphoglycerate mutase-like"/>
    <property type="match status" value="1"/>
</dbReference>
<sequence length="79" mass="9261">MLLLKGKERQYELGTWFRKRYTNFLPEEYSPNSIRVISTDVDRTLTSAASNLAGLFPHLHPKFGTKTYFGSLYQYILLR</sequence>
<dbReference type="EC" id="3.1.3.2" evidence="3"/>